<dbReference type="Pfam" id="PF13556">
    <property type="entry name" value="HTH_30"/>
    <property type="match status" value="1"/>
</dbReference>
<sequence length="400" mass="45714">MHFTVSKALHIQMIESCQLVAGKQGLNRIIRSVSIMDTPDTTLLKKGDLLLTTGYVFKDDTDTQIKLIQELAKRGCAGLAIKVKRFLSSTPEAMLQEANRLNFPILEIPYDIALSDLLILYSREIFYKENLLNEQNRKNDFFTKLFIGEHSNRDTIVNQLQEYGMFLFNHFNILYSVVQNGSKPSSISSAEFIRLVSEVEAKINIKMLVVKLDDYIIIAQPLNCKCPTQLRSVVKEAATLLVNKFTHLFPNETIAVGIGNGRQDVLDIYSSFKEAKGAFQLGLQIRSKEVEKVYEYTELEPDILLQQLPDIMLNSYYGSTLEPLIRHDRENDTEYLRTLKVFLNNRGKIEETSRSLYLHRNTVKFRIARIEELLRIDLKNGDALFRVQLGVRVAGLLGEA</sequence>
<evidence type="ECO:0000259" key="2">
    <source>
        <dbReference type="Pfam" id="PF13556"/>
    </source>
</evidence>
<dbReference type="InterPro" id="IPR042070">
    <property type="entry name" value="PucR_C-HTH_sf"/>
</dbReference>
<dbReference type="PANTHER" id="PTHR33744">
    <property type="entry name" value="CARBOHYDRATE DIACID REGULATOR"/>
    <property type="match status" value="1"/>
</dbReference>
<dbReference type="Pfam" id="PF07905">
    <property type="entry name" value="PucR"/>
    <property type="match status" value="1"/>
</dbReference>
<evidence type="ECO:0000313" key="3">
    <source>
        <dbReference type="EMBL" id="MFC0272662.1"/>
    </source>
</evidence>
<feature type="domain" description="Purine catabolism PurC-like" evidence="1">
    <location>
        <begin position="11"/>
        <end position="118"/>
    </location>
</feature>
<dbReference type="InterPro" id="IPR025736">
    <property type="entry name" value="PucR_C-HTH_dom"/>
</dbReference>
<dbReference type="EMBL" id="JBHLVO010000012">
    <property type="protein sequence ID" value="MFC0272662.1"/>
    <property type="molecule type" value="Genomic_DNA"/>
</dbReference>
<name>A0ABV6GG55_9BACI</name>
<dbReference type="Gene3D" id="1.10.10.2840">
    <property type="entry name" value="PucR C-terminal helix-turn-helix domain"/>
    <property type="match status" value="1"/>
</dbReference>
<proteinExistence type="predicted"/>
<evidence type="ECO:0000313" key="4">
    <source>
        <dbReference type="Proteomes" id="UP001589854"/>
    </source>
</evidence>
<dbReference type="RefSeq" id="WP_378935213.1">
    <property type="nucleotide sequence ID" value="NZ_JBHLVO010000012.1"/>
</dbReference>
<protein>
    <submittedName>
        <fullName evidence="3">PucR family transcriptional regulator</fullName>
    </submittedName>
</protein>
<dbReference type="InterPro" id="IPR012914">
    <property type="entry name" value="PucR_dom"/>
</dbReference>
<feature type="domain" description="PucR C-terminal helix-turn-helix" evidence="2">
    <location>
        <begin position="335"/>
        <end position="392"/>
    </location>
</feature>
<dbReference type="Proteomes" id="UP001589854">
    <property type="component" value="Unassembled WGS sequence"/>
</dbReference>
<dbReference type="InterPro" id="IPR051448">
    <property type="entry name" value="CdaR-like_regulators"/>
</dbReference>
<organism evidence="3 4">
    <name type="scientific">Metabacillus herbersteinensis</name>
    <dbReference type="NCBI Taxonomy" id="283816"/>
    <lineage>
        <taxon>Bacteria</taxon>
        <taxon>Bacillati</taxon>
        <taxon>Bacillota</taxon>
        <taxon>Bacilli</taxon>
        <taxon>Bacillales</taxon>
        <taxon>Bacillaceae</taxon>
        <taxon>Metabacillus</taxon>
    </lineage>
</organism>
<reference evidence="3 4" key="1">
    <citation type="submission" date="2024-09" db="EMBL/GenBank/DDBJ databases">
        <authorList>
            <person name="Sun Q."/>
            <person name="Mori K."/>
        </authorList>
    </citation>
    <scope>NUCLEOTIDE SEQUENCE [LARGE SCALE GENOMIC DNA]</scope>
    <source>
        <strain evidence="3 4">CCM 7228</strain>
    </source>
</reference>
<keyword evidence="4" id="KW-1185">Reference proteome</keyword>
<evidence type="ECO:0000259" key="1">
    <source>
        <dbReference type="Pfam" id="PF07905"/>
    </source>
</evidence>
<comment type="caution">
    <text evidence="3">The sequence shown here is derived from an EMBL/GenBank/DDBJ whole genome shotgun (WGS) entry which is preliminary data.</text>
</comment>
<gene>
    <name evidence="3" type="ORF">ACFFIX_14600</name>
</gene>
<accession>A0ABV6GG55</accession>
<dbReference type="PANTHER" id="PTHR33744:SF1">
    <property type="entry name" value="DNA-BINDING TRANSCRIPTIONAL ACTIVATOR ADER"/>
    <property type="match status" value="1"/>
</dbReference>